<dbReference type="PRINTS" id="PR01459">
    <property type="entry name" value="KCNQCHANNEL"/>
</dbReference>
<keyword evidence="11" id="KW-0407">Ion channel</keyword>
<evidence type="ECO:0000256" key="3">
    <source>
        <dbReference type="ARBA" id="ARBA00022475"/>
    </source>
</evidence>
<feature type="region of interest" description="Disordered" evidence="13">
    <location>
        <begin position="748"/>
        <end position="773"/>
    </location>
</feature>
<sequence length="874" mass="98693">MSLHPTTSSAKETNCSIPGIFFIDIDDNIGIDSQHTYVRRSSVTTPTSTERIKRPLLAITRNQSYELRRSLDNVDKDLLPLKAVTTEHLDQKQRYLLWVKSAKSMCSTIATTFSPKMKWKDKGGMDYFINNHDDSFSAERYCSLPNFYNNQIINNKRRNTVENYLNKYTNNYNYHQKIKIMFNSTPKSKYSFRSFRQKFSRSNDSDDSKDDKFKQRNRKMSKSVSCSERKFFGGSSELGEPLLPTQTSSSCKSQHQSVNKNTNLPPPTRWSAAPNTFNKTTTAVNSSDSLILEPKRSISLYSDVNAIDFSPSIESTQQPLSVFNQNGRRSTSPLSDRRVAFQENNRGTERAASKAETSTFINIETNQQQQPLSPQKLTTSNSNLCLLQPPNPSTHFQPKFPRLNNHRTSEVRKMSIVGKPLVYKNYRTDQRFRRVQSKMHNFLERPRGWKAASYHLAVLVMVLMCLALSVFSTIPEFEEQATLTLYYTEIIFVFWLAIEYVCRIWSAGCRSRYRGVAGRIRFGTSAYCIIDIIVITASIVVLCMGATGQVFAASAIRGLRFFQILRMLRIDRRAGTWKLLGSVVWAHRQELLSTLYIGFLGLIFSSFLVYLCEKNYNDKYTSFADALWWGVITLSTVGYGDVTPMTWPGKIICAVSALLGISFFALPAGILGPGFALKVQQHQRQKHLIRRRVPAARLIQCLWRHYCAQPESRSQATWKVYLQPAPIIRIRPCVSAPNGQNNSLINRIRQSARRKPPPAPLSTDFGAEDDTPTDTLCGVNVRTLFVPNRPPDNISIVSASDTLSEIESLGALGFSLGSWRKSSSNKSNNRNSYSHHKKSISALAVSTTSAIMDSDCGQHRPVGNSSSLGTLTGL</sequence>
<keyword evidence="4" id="KW-0633">Potassium transport</keyword>
<dbReference type="FunFam" id="1.20.120.350:FF:000017">
    <property type="entry name" value="potassium voltage-gated channel subfamily KQT member 1"/>
    <property type="match status" value="1"/>
</dbReference>
<comment type="subcellular location">
    <subcellularLocation>
        <location evidence="1">Cell membrane</location>
        <topology evidence="1">Multi-pass membrane protein</topology>
    </subcellularLocation>
</comment>
<evidence type="ECO:0000256" key="12">
    <source>
        <dbReference type="ARBA" id="ARBA00034430"/>
    </source>
</evidence>
<evidence type="ECO:0000256" key="14">
    <source>
        <dbReference type="SAM" id="Phobius"/>
    </source>
</evidence>
<comment type="catalytic activity">
    <reaction evidence="12">
        <text>K(+)(in) = K(+)(out)</text>
        <dbReference type="Rhea" id="RHEA:29463"/>
        <dbReference type="ChEBI" id="CHEBI:29103"/>
    </reaction>
</comment>
<evidence type="ECO:0000256" key="5">
    <source>
        <dbReference type="ARBA" id="ARBA00022692"/>
    </source>
</evidence>
<dbReference type="PANTHER" id="PTHR47735">
    <property type="entry name" value="POTASSIUM VOLTAGE-GATED CHANNEL SUBFAMILY KQT MEMBER 4"/>
    <property type="match status" value="1"/>
</dbReference>
<evidence type="ECO:0000313" key="16">
    <source>
        <dbReference type="Proteomes" id="UP000887563"/>
    </source>
</evidence>
<keyword evidence="3" id="KW-1003">Cell membrane</keyword>
<evidence type="ECO:0000313" key="17">
    <source>
        <dbReference type="WBParaSite" id="Minc3s00027g01696"/>
    </source>
</evidence>
<evidence type="ECO:0000256" key="9">
    <source>
        <dbReference type="ARBA" id="ARBA00023065"/>
    </source>
</evidence>
<evidence type="ECO:0000256" key="2">
    <source>
        <dbReference type="ARBA" id="ARBA00022448"/>
    </source>
</evidence>
<feature type="transmembrane region" description="Helical" evidence="14">
    <location>
        <begin position="454"/>
        <end position="474"/>
    </location>
</feature>
<keyword evidence="16" id="KW-1185">Reference proteome</keyword>
<feature type="transmembrane region" description="Helical" evidence="14">
    <location>
        <begin position="623"/>
        <end position="642"/>
    </location>
</feature>
<evidence type="ECO:0000259" key="15">
    <source>
        <dbReference type="Pfam" id="PF00520"/>
    </source>
</evidence>
<feature type="domain" description="Ion transport" evidence="15">
    <location>
        <begin position="454"/>
        <end position="677"/>
    </location>
</feature>
<evidence type="ECO:0000256" key="7">
    <source>
        <dbReference type="ARBA" id="ARBA00022958"/>
    </source>
</evidence>
<dbReference type="WBParaSite" id="Minc3s00027g01696">
    <property type="protein sequence ID" value="Minc3s00027g01696"/>
    <property type="gene ID" value="Minc3s00027g01696"/>
</dbReference>
<keyword evidence="9" id="KW-0406">Ion transport</keyword>
<feature type="transmembrane region" description="Helical" evidence="14">
    <location>
        <begin position="591"/>
        <end position="611"/>
    </location>
</feature>
<organism evidence="16 17">
    <name type="scientific">Meloidogyne incognita</name>
    <name type="common">Southern root-knot nematode worm</name>
    <name type="synonym">Oxyuris incognita</name>
    <dbReference type="NCBI Taxonomy" id="6306"/>
    <lineage>
        <taxon>Eukaryota</taxon>
        <taxon>Metazoa</taxon>
        <taxon>Ecdysozoa</taxon>
        <taxon>Nematoda</taxon>
        <taxon>Chromadorea</taxon>
        <taxon>Rhabditida</taxon>
        <taxon>Tylenchina</taxon>
        <taxon>Tylenchomorpha</taxon>
        <taxon>Tylenchoidea</taxon>
        <taxon>Meloidogynidae</taxon>
        <taxon>Meloidogyninae</taxon>
        <taxon>Meloidogyne</taxon>
        <taxon>Meloidogyne incognita group</taxon>
    </lineage>
</organism>
<feature type="transmembrane region" description="Helical" evidence="14">
    <location>
        <begin position="526"/>
        <end position="552"/>
    </location>
</feature>
<feature type="region of interest" description="Disordered" evidence="13">
    <location>
        <begin position="200"/>
        <end position="269"/>
    </location>
</feature>
<evidence type="ECO:0000256" key="4">
    <source>
        <dbReference type="ARBA" id="ARBA00022538"/>
    </source>
</evidence>
<dbReference type="FunFam" id="1.10.287.70:FF:000016">
    <property type="entry name" value="Putative potassium voltage-gated channel subfamily KQT member 2"/>
    <property type="match status" value="1"/>
</dbReference>
<name>A0A914KJX5_MELIC</name>
<dbReference type="InterPro" id="IPR005821">
    <property type="entry name" value="Ion_trans_dom"/>
</dbReference>
<keyword evidence="2" id="KW-0813">Transport</keyword>
<keyword evidence="8 14" id="KW-1133">Transmembrane helix</keyword>
<dbReference type="GO" id="GO:0008076">
    <property type="term" value="C:voltage-gated potassium channel complex"/>
    <property type="evidence" value="ECO:0007669"/>
    <property type="project" value="TreeGrafter"/>
</dbReference>
<dbReference type="Gene3D" id="6.10.140.1910">
    <property type="match status" value="1"/>
</dbReference>
<keyword evidence="7" id="KW-0630">Potassium</keyword>
<dbReference type="InterPro" id="IPR027359">
    <property type="entry name" value="Volt_channel_dom_sf"/>
</dbReference>
<dbReference type="Gene3D" id="1.20.120.350">
    <property type="entry name" value="Voltage-gated potassium channels. Chain C"/>
    <property type="match status" value="1"/>
</dbReference>
<feature type="region of interest" description="Disordered" evidence="13">
    <location>
        <begin position="854"/>
        <end position="874"/>
    </location>
</feature>
<feature type="compositionally biased region" description="Polar residues" evidence="13">
    <location>
        <begin position="244"/>
        <end position="263"/>
    </location>
</feature>
<evidence type="ECO:0000256" key="1">
    <source>
        <dbReference type="ARBA" id="ARBA00004651"/>
    </source>
</evidence>
<keyword evidence="5 14" id="KW-0812">Transmembrane</keyword>
<feature type="transmembrane region" description="Helical" evidence="14">
    <location>
        <begin position="654"/>
        <end position="677"/>
    </location>
</feature>
<accession>A0A914KJX5</accession>
<evidence type="ECO:0000256" key="8">
    <source>
        <dbReference type="ARBA" id="ARBA00022989"/>
    </source>
</evidence>
<dbReference type="Gene3D" id="1.10.287.70">
    <property type="match status" value="1"/>
</dbReference>
<feature type="compositionally biased region" description="Basic and acidic residues" evidence="13">
    <location>
        <begin position="201"/>
        <end position="214"/>
    </location>
</feature>
<dbReference type="GO" id="GO:0005249">
    <property type="term" value="F:voltage-gated potassium channel activity"/>
    <property type="evidence" value="ECO:0007669"/>
    <property type="project" value="InterPro"/>
</dbReference>
<feature type="transmembrane region" description="Helical" evidence="14">
    <location>
        <begin position="486"/>
        <end position="505"/>
    </location>
</feature>
<evidence type="ECO:0000256" key="10">
    <source>
        <dbReference type="ARBA" id="ARBA00023136"/>
    </source>
</evidence>
<proteinExistence type="predicted"/>
<keyword evidence="6" id="KW-0851">Voltage-gated channel</keyword>
<dbReference type="PRINTS" id="PR00169">
    <property type="entry name" value="KCHANNEL"/>
</dbReference>
<dbReference type="InterPro" id="IPR003937">
    <property type="entry name" value="K_chnl_volt-dep_KCNQ"/>
</dbReference>
<evidence type="ECO:0000256" key="11">
    <source>
        <dbReference type="ARBA" id="ARBA00023303"/>
    </source>
</evidence>
<keyword evidence="10 14" id="KW-0472">Membrane</keyword>
<dbReference type="Pfam" id="PF00520">
    <property type="entry name" value="Ion_trans"/>
    <property type="match status" value="1"/>
</dbReference>
<dbReference type="PANTHER" id="PTHR47735:SF9">
    <property type="entry name" value="POTASSIUM VOLTAGE-GATED CHANNEL SUBFAMILY KQT MEMBER 4-LIKE ISOFORM X1"/>
    <property type="match status" value="1"/>
</dbReference>
<dbReference type="SUPFAM" id="SSF81324">
    <property type="entry name" value="Voltage-gated potassium channels"/>
    <property type="match status" value="1"/>
</dbReference>
<reference evidence="17" key="1">
    <citation type="submission" date="2022-11" db="UniProtKB">
        <authorList>
            <consortium name="WormBaseParasite"/>
        </authorList>
    </citation>
    <scope>IDENTIFICATION</scope>
</reference>
<evidence type="ECO:0000256" key="6">
    <source>
        <dbReference type="ARBA" id="ARBA00022882"/>
    </source>
</evidence>
<feature type="compositionally biased region" description="Polar residues" evidence="13">
    <location>
        <begin position="863"/>
        <end position="874"/>
    </location>
</feature>
<dbReference type="AlphaFoldDB" id="A0A914KJX5"/>
<protein>
    <submittedName>
        <fullName evidence="17">Ion transport domain-containing protein</fullName>
    </submittedName>
</protein>
<dbReference type="Proteomes" id="UP000887563">
    <property type="component" value="Unplaced"/>
</dbReference>
<evidence type="ECO:0000256" key="13">
    <source>
        <dbReference type="SAM" id="MobiDB-lite"/>
    </source>
</evidence>